<dbReference type="AlphaFoldDB" id="A0A5E4Q5F7"/>
<proteinExistence type="predicted"/>
<sequence>MNMKSTPIQNYPYKLLMVTLKRIIRTRLDDIYPNSDCCSFKQAVADYRKKFPESSDNKLIKVVEQDKYFQLRSIAGKGKQPQQQLKYENNENHESTQIPQNPNIKQRLHDNEEVQILEQNLSDEKDEDKGIDDILREVHDNDGDVLRPIDRIALNKEMSDIRNLIISIRAEELMRNKPSNLFVQIECGSKKKYVDMEAIEAFLKQRFGIIVNIIEETGVWIFRCESFYEMCGYH</sequence>
<gene>
    <name evidence="1" type="ORF">LSINAPIS_LOCUS5271</name>
</gene>
<name>A0A5E4Q5F7_9NEOP</name>
<dbReference type="Proteomes" id="UP000324832">
    <property type="component" value="Unassembled WGS sequence"/>
</dbReference>
<accession>A0A5E4Q5F7</accession>
<reference evidence="1 2" key="1">
    <citation type="submission" date="2017-07" db="EMBL/GenBank/DDBJ databases">
        <authorList>
            <person name="Talla V."/>
            <person name="Backstrom N."/>
        </authorList>
    </citation>
    <scope>NUCLEOTIDE SEQUENCE [LARGE SCALE GENOMIC DNA]</scope>
</reference>
<evidence type="ECO:0000313" key="1">
    <source>
        <dbReference type="EMBL" id="VVC92970.1"/>
    </source>
</evidence>
<organism evidence="1 2">
    <name type="scientific">Leptidea sinapis</name>
    <dbReference type="NCBI Taxonomy" id="189913"/>
    <lineage>
        <taxon>Eukaryota</taxon>
        <taxon>Metazoa</taxon>
        <taxon>Ecdysozoa</taxon>
        <taxon>Arthropoda</taxon>
        <taxon>Hexapoda</taxon>
        <taxon>Insecta</taxon>
        <taxon>Pterygota</taxon>
        <taxon>Neoptera</taxon>
        <taxon>Endopterygota</taxon>
        <taxon>Lepidoptera</taxon>
        <taxon>Glossata</taxon>
        <taxon>Ditrysia</taxon>
        <taxon>Papilionoidea</taxon>
        <taxon>Pieridae</taxon>
        <taxon>Dismorphiinae</taxon>
        <taxon>Leptidea</taxon>
    </lineage>
</organism>
<keyword evidence="2" id="KW-1185">Reference proteome</keyword>
<dbReference type="EMBL" id="FZQP02001471">
    <property type="protein sequence ID" value="VVC92970.1"/>
    <property type="molecule type" value="Genomic_DNA"/>
</dbReference>
<evidence type="ECO:0000313" key="2">
    <source>
        <dbReference type="Proteomes" id="UP000324832"/>
    </source>
</evidence>
<protein>
    <submittedName>
        <fullName evidence="1">Uncharacterized protein</fullName>
    </submittedName>
</protein>